<comment type="caution">
    <text evidence="3">The sequence shown here is derived from an EMBL/GenBank/DDBJ whole genome shotgun (WGS) entry which is preliminary data.</text>
</comment>
<dbReference type="InterPro" id="IPR046520">
    <property type="entry name" value="DUF6697"/>
</dbReference>
<dbReference type="Pfam" id="PF20411">
    <property type="entry name" value="DUF6697"/>
    <property type="match status" value="1"/>
</dbReference>
<name>A0ABQ8KWJ7_9APHY</name>
<dbReference type="RefSeq" id="XP_047784484.1">
    <property type="nucleotide sequence ID" value="XM_047922038.1"/>
</dbReference>
<evidence type="ECO:0000259" key="2">
    <source>
        <dbReference type="Pfam" id="PF20411"/>
    </source>
</evidence>
<keyword evidence="4" id="KW-1185">Reference proteome</keyword>
<feature type="compositionally biased region" description="Acidic residues" evidence="1">
    <location>
        <begin position="409"/>
        <end position="425"/>
    </location>
</feature>
<evidence type="ECO:0000256" key="1">
    <source>
        <dbReference type="SAM" id="MobiDB-lite"/>
    </source>
</evidence>
<evidence type="ECO:0000313" key="4">
    <source>
        <dbReference type="Proteomes" id="UP000814176"/>
    </source>
</evidence>
<gene>
    <name evidence="3" type="ORF">C8Q71DRAFT_729554</name>
</gene>
<organism evidence="3 4">
    <name type="scientific">Rhodofomes roseus</name>
    <dbReference type="NCBI Taxonomy" id="34475"/>
    <lineage>
        <taxon>Eukaryota</taxon>
        <taxon>Fungi</taxon>
        <taxon>Dikarya</taxon>
        <taxon>Basidiomycota</taxon>
        <taxon>Agaricomycotina</taxon>
        <taxon>Agaricomycetes</taxon>
        <taxon>Polyporales</taxon>
        <taxon>Rhodofomes</taxon>
    </lineage>
</organism>
<sequence length="460" mass="52326">MQPQLEEEPTVGNQAVQHMNSEPAMASEQIVEPPLALDADVDVGAAALGSRRARMSHILLPTYKEVKREELRKAALGQTRDNISDATISKAEPAEDISLDRIPSAPGRVVHVLSDKEVQEAASQLTNSAVKIKKDSQFSWRIVTDRIRAVGLERHPIQLNDDTTLSFMFNRHYLHDLYGGSFVDTFPRPERRKVHFHKLDDFMCLRLDYNPHAPVNPGDPGLLFTYRSADRLRKYATGLNRLFVRTQATPALWQYMGQYRLYQSECLTKDEFISQSPVVRKTWAKAVLKRTQSNDIAARVYLRKTHEREPSQREVSKMLDNKKQMKMAKTKLTWADVAAAYERGEEEIRVYAMKCVGYDVEFQRILARNYRFFTPPETKRKTGPSNSTGAKASSKHKRRRSVSATPEPSEPEYDDDADGSEDNGEIIDLVNSAGESDVEVVQYRPKGTRSRAQAKRLKTE</sequence>
<dbReference type="GeneID" id="72002770"/>
<feature type="compositionally biased region" description="Basic residues" evidence="1">
    <location>
        <begin position="446"/>
        <end position="460"/>
    </location>
</feature>
<accession>A0ABQ8KWJ7</accession>
<feature type="domain" description="DUF6697" evidence="2">
    <location>
        <begin position="168"/>
        <end position="368"/>
    </location>
</feature>
<feature type="region of interest" description="Disordered" evidence="1">
    <location>
        <begin position="375"/>
        <end position="460"/>
    </location>
</feature>
<proteinExistence type="predicted"/>
<reference evidence="3 4" key="1">
    <citation type="journal article" date="2021" name="Environ. Microbiol.">
        <title>Gene family expansions and transcriptome signatures uncover fungal adaptations to wood decay.</title>
        <authorList>
            <person name="Hage H."/>
            <person name="Miyauchi S."/>
            <person name="Viragh M."/>
            <person name="Drula E."/>
            <person name="Min B."/>
            <person name="Chaduli D."/>
            <person name="Navarro D."/>
            <person name="Favel A."/>
            <person name="Norest M."/>
            <person name="Lesage-Meessen L."/>
            <person name="Balint B."/>
            <person name="Merenyi Z."/>
            <person name="de Eugenio L."/>
            <person name="Morin E."/>
            <person name="Martinez A.T."/>
            <person name="Baldrian P."/>
            <person name="Stursova M."/>
            <person name="Martinez M.J."/>
            <person name="Novotny C."/>
            <person name="Magnuson J.K."/>
            <person name="Spatafora J.W."/>
            <person name="Maurice S."/>
            <person name="Pangilinan J."/>
            <person name="Andreopoulos W."/>
            <person name="LaButti K."/>
            <person name="Hundley H."/>
            <person name="Na H."/>
            <person name="Kuo A."/>
            <person name="Barry K."/>
            <person name="Lipzen A."/>
            <person name="Henrissat B."/>
            <person name="Riley R."/>
            <person name="Ahrendt S."/>
            <person name="Nagy L.G."/>
            <person name="Grigoriev I.V."/>
            <person name="Martin F."/>
            <person name="Rosso M.N."/>
        </authorList>
    </citation>
    <scope>NUCLEOTIDE SEQUENCE [LARGE SCALE GENOMIC DNA]</scope>
    <source>
        <strain evidence="3 4">CIRM-BRFM 1785</strain>
    </source>
</reference>
<protein>
    <recommendedName>
        <fullName evidence="2">DUF6697 domain-containing protein</fullName>
    </recommendedName>
</protein>
<dbReference type="Proteomes" id="UP000814176">
    <property type="component" value="Unassembled WGS sequence"/>
</dbReference>
<evidence type="ECO:0000313" key="3">
    <source>
        <dbReference type="EMBL" id="KAH9843674.1"/>
    </source>
</evidence>
<dbReference type="EMBL" id="JADCUA010000001">
    <property type="protein sequence ID" value="KAH9843674.1"/>
    <property type="molecule type" value="Genomic_DNA"/>
</dbReference>